<evidence type="ECO:0000259" key="2">
    <source>
        <dbReference type="Pfam" id="PF17184"/>
    </source>
</evidence>
<accession>A0ABR3JJK2</accession>
<name>A0ABR3JJK2_9AGAR</name>
<dbReference type="PANTHER" id="PTHR31811:SF0">
    <property type="entry name" value="TRNA A64-2'-O-RIBOSYLPHOSPHATE TRANSFERASE"/>
    <property type="match status" value="1"/>
</dbReference>
<dbReference type="Proteomes" id="UP001556367">
    <property type="component" value="Unassembled WGS sequence"/>
</dbReference>
<dbReference type="InterPro" id="IPR033449">
    <property type="entry name" value="Rit1_N"/>
</dbReference>
<comment type="caution">
    <text evidence="3">The sequence shown here is derived from an EMBL/GenBank/DDBJ whole genome shotgun (WGS) entry which is preliminary data.</text>
</comment>
<dbReference type="Pfam" id="PF04179">
    <property type="entry name" value="Init_tRNA_PT"/>
    <property type="match status" value="1"/>
</dbReference>
<organism evidence="3 4">
    <name type="scientific">Hohenbuehelia grisea</name>
    <dbReference type="NCBI Taxonomy" id="104357"/>
    <lineage>
        <taxon>Eukaryota</taxon>
        <taxon>Fungi</taxon>
        <taxon>Dikarya</taxon>
        <taxon>Basidiomycota</taxon>
        <taxon>Agaricomycotina</taxon>
        <taxon>Agaricomycetes</taxon>
        <taxon>Agaricomycetidae</taxon>
        <taxon>Agaricales</taxon>
        <taxon>Pleurotineae</taxon>
        <taxon>Pleurotaceae</taxon>
        <taxon>Hohenbuehelia</taxon>
    </lineage>
</organism>
<dbReference type="PIRSF" id="PIRSF007747">
    <property type="entry name" value="Ribosyl_Ptfrase"/>
    <property type="match status" value="1"/>
</dbReference>
<evidence type="ECO:0000259" key="1">
    <source>
        <dbReference type="Pfam" id="PF04179"/>
    </source>
</evidence>
<gene>
    <name evidence="3" type="ORF">HGRIS_001923</name>
</gene>
<evidence type="ECO:0008006" key="5">
    <source>
        <dbReference type="Google" id="ProtNLM"/>
    </source>
</evidence>
<evidence type="ECO:0000313" key="3">
    <source>
        <dbReference type="EMBL" id="KAL0955702.1"/>
    </source>
</evidence>
<evidence type="ECO:0000313" key="4">
    <source>
        <dbReference type="Proteomes" id="UP001556367"/>
    </source>
</evidence>
<feature type="domain" description="Rit1 DUSP-like" evidence="1">
    <location>
        <begin position="356"/>
        <end position="464"/>
    </location>
</feature>
<dbReference type="PANTHER" id="PTHR31811">
    <property type="entry name" value="TRNA A64-2'-O-RIBOSYLPHOSPHATE TRANSFERASE"/>
    <property type="match status" value="1"/>
</dbReference>
<dbReference type="InterPro" id="IPR007306">
    <property type="entry name" value="Rit1"/>
</dbReference>
<proteinExistence type="predicted"/>
<dbReference type="InterPro" id="IPR033421">
    <property type="entry name" value="Rit1_DUSP-like"/>
</dbReference>
<reference evidence="4" key="1">
    <citation type="submission" date="2024-06" db="EMBL/GenBank/DDBJ databases">
        <title>Multi-omics analyses provide insights into the biosynthesis of the anticancer antibiotic pleurotin in Hohenbuehelia grisea.</title>
        <authorList>
            <person name="Weaver J.A."/>
            <person name="Alberti F."/>
        </authorList>
    </citation>
    <scope>NUCLEOTIDE SEQUENCE [LARGE SCALE GENOMIC DNA]</scope>
    <source>
        <strain evidence="4">T-177</strain>
    </source>
</reference>
<sequence>MFQERESRNKEQLEYIRKESLDIYNRLHSINEDVIFVNRVYEEYAPHNLPLLPNLRCGAWYTNPSIATDVPAYFKSTDGHFNNWSFNLRRANLHLLTLIVERKGLILVDSTRSGKRIPDALSKTIPIWCAVVNRAIRLRYPETPSSWDSSLYTPPQSVSVQEHHLIEQRLDGWAKELMNSTFSLPQLAYPLRPFWITPSTSVLPSLRIFEDMSHSPVICVSASKQIDEAFERRSSGFSYVQGSGDDHELWGLGLTPDAFWRNRGRLLAATRTELPDLIASVLVSSTEGGGARCQPTPVAKVDGQILICASDDIMKQNDLDTSSDSLAVANLAYVIITTGDDSGEQATPPSNPSSKTLRFKIPEGKKGQARFLRKVLPESLPFIAAHLRKGNRVCISCPSGKDTSVGLALVGLQLFFDGDGQFVSQGRPSSIATKQSIRQRLEWIISSRPEANPSRSTLQRVNEFILSGSPSTEAITRD</sequence>
<dbReference type="EMBL" id="JASNQZ010000006">
    <property type="protein sequence ID" value="KAL0955702.1"/>
    <property type="molecule type" value="Genomic_DNA"/>
</dbReference>
<keyword evidence="4" id="KW-1185">Reference proteome</keyword>
<dbReference type="Pfam" id="PF17184">
    <property type="entry name" value="Rit1_C"/>
    <property type="match status" value="1"/>
</dbReference>
<protein>
    <recommendedName>
        <fullName evidence="5">Initiator tRNA phosphoribosyl transferase</fullName>
    </recommendedName>
</protein>
<feature type="domain" description="Rit1 N-terminal" evidence="2">
    <location>
        <begin position="16"/>
        <end position="281"/>
    </location>
</feature>